<dbReference type="RefSeq" id="WP_250062828.1">
    <property type="nucleotide sequence ID" value="NZ_JAIKTS010000001.1"/>
</dbReference>
<feature type="transmembrane region" description="Helical" evidence="2">
    <location>
        <begin position="97"/>
        <end position="120"/>
    </location>
</feature>
<dbReference type="Pfam" id="PF02518">
    <property type="entry name" value="HATPase_c"/>
    <property type="match status" value="1"/>
</dbReference>
<gene>
    <name evidence="4" type="ORF">K5L01_05980</name>
</gene>
<dbReference type="SMART" id="SM00387">
    <property type="entry name" value="HATPase_c"/>
    <property type="match status" value="1"/>
</dbReference>
<dbReference type="InterPro" id="IPR003594">
    <property type="entry name" value="HATPase_dom"/>
</dbReference>
<feature type="region of interest" description="Disordered" evidence="1">
    <location>
        <begin position="1"/>
        <end position="20"/>
    </location>
</feature>
<evidence type="ECO:0000313" key="5">
    <source>
        <dbReference type="Proteomes" id="UP001431235"/>
    </source>
</evidence>
<evidence type="ECO:0000313" key="4">
    <source>
        <dbReference type="EMBL" id="MCL7714197.1"/>
    </source>
</evidence>
<dbReference type="EMBL" id="JAIKTS010000001">
    <property type="protein sequence ID" value="MCL7714197.1"/>
    <property type="molecule type" value="Genomic_DNA"/>
</dbReference>
<dbReference type="Pfam" id="PF06580">
    <property type="entry name" value="His_kinase"/>
    <property type="match status" value="1"/>
</dbReference>
<keyword evidence="5" id="KW-1185">Reference proteome</keyword>
<dbReference type="PROSITE" id="PS50109">
    <property type="entry name" value="HIS_KIN"/>
    <property type="match status" value="1"/>
</dbReference>
<protein>
    <submittedName>
        <fullName evidence="4">Histidine kinase</fullName>
    </submittedName>
</protein>
<comment type="caution">
    <text evidence="4">The sequence shown here is derived from an EMBL/GenBank/DDBJ whole genome shotgun (WGS) entry which is preliminary data.</text>
</comment>
<feature type="transmembrane region" description="Helical" evidence="2">
    <location>
        <begin position="132"/>
        <end position="153"/>
    </location>
</feature>
<feature type="transmembrane region" description="Helical" evidence="2">
    <location>
        <begin position="64"/>
        <end position="85"/>
    </location>
</feature>
<dbReference type="InterPro" id="IPR010559">
    <property type="entry name" value="Sig_transdc_His_kin_internal"/>
</dbReference>
<name>A0ABT0SFV8_9GAMM</name>
<dbReference type="GO" id="GO:0016301">
    <property type="term" value="F:kinase activity"/>
    <property type="evidence" value="ECO:0007669"/>
    <property type="project" value="UniProtKB-KW"/>
</dbReference>
<dbReference type="InterPro" id="IPR050640">
    <property type="entry name" value="Bact_2-comp_sensor_kinase"/>
</dbReference>
<proteinExistence type="predicted"/>
<feature type="domain" description="Histidine kinase" evidence="3">
    <location>
        <begin position="193"/>
        <end position="356"/>
    </location>
</feature>
<dbReference type="InterPro" id="IPR036890">
    <property type="entry name" value="HATPase_C_sf"/>
</dbReference>
<keyword evidence="2" id="KW-0472">Membrane</keyword>
<keyword evidence="4" id="KW-0418">Kinase</keyword>
<organism evidence="4 5">
    <name type="scientific">Stenotrophomonas mori</name>
    <dbReference type="NCBI Taxonomy" id="2871096"/>
    <lineage>
        <taxon>Bacteria</taxon>
        <taxon>Pseudomonadati</taxon>
        <taxon>Pseudomonadota</taxon>
        <taxon>Gammaproteobacteria</taxon>
        <taxon>Lysobacterales</taxon>
        <taxon>Lysobacteraceae</taxon>
        <taxon>Stenotrophomonas</taxon>
    </lineage>
</organism>
<dbReference type="PANTHER" id="PTHR34220:SF7">
    <property type="entry name" value="SENSOR HISTIDINE KINASE YPDA"/>
    <property type="match status" value="1"/>
</dbReference>
<dbReference type="Gene3D" id="3.30.565.10">
    <property type="entry name" value="Histidine kinase-like ATPase, C-terminal domain"/>
    <property type="match status" value="1"/>
</dbReference>
<accession>A0ABT0SFV8</accession>
<keyword evidence="2" id="KW-1133">Transmembrane helix</keyword>
<feature type="transmembrane region" description="Helical" evidence="2">
    <location>
        <begin position="29"/>
        <end position="52"/>
    </location>
</feature>
<evidence type="ECO:0000259" key="3">
    <source>
        <dbReference type="PROSITE" id="PS50109"/>
    </source>
</evidence>
<keyword evidence="2" id="KW-0812">Transmembrane</keyword>
<reference evidence="4 5" key="1">
    <citation type="submission" date="2021-08" db="EMBL/GenBank/DDBJ databases">
        <title>Novel members of of the genus Stenotrophomonas from differernt environment.</title>
        <authorList>
            <person name="Deng Y."/>
        </authorList>
    </citation>
    <scope>NUCLEOTIDE SEQUENCE [LARGE SCALE GENOMIC DNA]</scope>
    <source>
        <strain evidence="4 5">CPCC 101365</strain>
    </source>
</reference>
<evidence type="ECO:0000256" key="2">
    <source>
        <dbReference type="SAM" id="Phobius"/>
    </source>
</evidence>
<dbReference type="Proteomes" id="UP001431235">
    <property type="component" value="Unassembled WGS sequence"/>
</dbReference>
<evidence type="ECO:0000256" key="1">
    <source>
        <dbReference type="SAM" id="MobiDB-lite"/>
    </source>
</evidence>
<dbReference type="PANTHER" id="PTHR34220">
    <property type="entry name" value="SENSOR HISTIDINE KINASE YPDA"/>
    <property type="match status" value="1"/>
</dbReference>
<dbReference type="SUPFAM" id="SSF55874">
    <property type="entry name" value="ATPase domain of HSP90 chaperone/DNA topoisomerase II/histidine kinase"/>
    <property type="match status" value="1"/>
</dbReference>
<keyword evidence="4" id="KW-0808">Transferase</keyword>
<dbReference type="InterPro" id="IPR005467">
    <property type="entry name" value="His_kinase_dom"/>
</dbReference>
<sequence length="371" mass="39875">MSLPNHPGTLPPASTPALPDSARQRPLDVLFRPAALIAALLVGEAVAALLVLSPQAGGDRLVAFGLLSLAIQWVTLGTLGVLHVLRRPLERLQPQALAWACLGLMLLTTLVVALLCWQLLDVRHEQRLADGAMFVARALALALVAGLLALLIFQSHWRAQRLAVAAKQAELDALQARIHPHFLFNTLNTAAALVHQQPEQAEQLLLDLSELFRAALAGPRPVGLHEELQLARRYAEIEQLRFGARMRLEWDLPETLPALSMPPLTLQPLVENAIHHGVERTPGSCLLRIAVVVAAAEVTVTVSNALPPVPTATPARSGHGLGLRAVRERVQAHGGSVVAQAVQGQYRVSVRLPLPPPEPPAASPPPQVTTW</sequence>